<keyword evidence="3" id="KW-1185">Reference proteome</keyword>
<evidence type="ECO:0000313" key="2">
    <source>
        <dbReference type="EMBL" id="CAL1354783.1"/>
    </source>
</evidence>
<organism evidence="2 3">
    <name type="scientific">Linum trigynum</name>
    <dbReference type="NCBI Taxonomy" id="586398"/>
    <lineage>
        <taxon>Eukaryota</taxon>
        <taxon>Viridiplantae</taxon>
        <taxon>Streptophyta</taxon>
        <taxon>Embryophyta</taxon>
        <taxon>Tracheophyta</taxon>
        <taxon>Spermatophyta</taxon>
        <taxon>Magnoliopsida</taxon>
        <taxon>eudicotyledons</taxon>
        <taxon>Gunneridae</taxon>
        <taxon>Pentapetalae</taxon>
        <taxon>rosids</taxon>
        <taxon>fabids</taxon>
        <taxon>Malpighiales</taxon>
        <taxon>Linaceae</taxon>
        <taxon>Linum</taxon>
    </lineage>
</organism>
<dbReference type="PANTHER" id="PTHR33116">
    <property type="entry name" value="REVERSE TRANSCRIPTASE ZINC-BINDING DOMAIN-CONTAINING PROTEIN-RELATED-RELATED"/>
    <property type="match status" value="1"/>
</dbReference>
<dbReference type="Pfam" id="PF13966">
    <property type="entry name" value="zf-RVT"/>
    <property type="match status" value="1"/>
</dbReference>
<gene>
    <name evidence="2" type="ORF">LTRI10_LOCUS2573</name>
</gene>
<sequence>MLSFRLPTTSCRRMNGQLSQYWWASQDKVKGIHWLSWPAICVSKFRGGLGFRDFDLFNIAMLAKQAWKLLLAPTSTLARMYKARYHPHCDFLHTTTGSRPSWAWQGVLAGRELLLKGLRWQVGCGTAIRILEDPWLPTSPPSSPSLLPGVHLPSLYVASLIDPLTRQWNIQLLQSYFTLASVHSILSIPIPLTPRPDRYIWHYSKTGQYSVKSGYHLLSDVRSELFNTLPPHLDARFWKWLWSLPVPPKLKFFLWRVVRGFLPCLAVLHTKNLSDSNVCSVCTDGVESISHCLFDCRVARAVWNLAGKDHVHVLLSGMTPDLAWYTIFFYLQLSKVAMVELVFLAWRIWKARCWSCYDKVQFLPGPLFRQFLHQKEEWIAATSPPSSHGCRLARPPISSPWPSCPPGGLVVRFDGATRREVGGSI</sequence>
<name>A0AAV2CEH1_9ROSI</name>
<dbReference type="InterPro" id="IPR026960">
    <property type="entry name" value="RVT-Znf"/>
</dbReference>
<dbReference type="PANTHER" id="PTHR33116:SF86">
    <property type="entry name" value="REVERSE TRANSCRIPTASE DOMAIN-CONTAINING PROTEIN"/>
    <property type="match status" value="1"/>
</dbReference>
<feature type="domain" description="Reverse transcriptase zinc-binding" evidence="1">
    <location>
        <begin position="209"/>
        <end position="303"/>
    </location>
</feature>
<dbReference type="EMBL" id="OZ034813">
    <property type="protein sequence ID" value="CAL1354783.1"/>
    <property type="molecule type" value="Genomic_DNA"/>
</dbReference>
<dbReference type="Proteomes" id="UP001497516">
    <property type="component" value="Chromosome 1"/>
</dbReference>
<evidence type="ECO:0000313" key="3">
    <source>
        <dbReference type="Proteomes" id="UP001497516"/>
    </source>
</evidence>
<proteinExistence type="predicted"/>
<dbReference type="AlphaFoldDB" id="A0AAV2CEH1"/>
<evidence type="ECO:0000259" key="1">
    <source>
        <dbReference type="Pfam" id="PF13966"/>
    </source>
</evidence>
<reference evidence="2 3" key="1">
    <citation type="submission" date="2024-04" db="EMBL/GenBank/DDBJ databases">
        <authorList>
            <person name="Fracassetti M."/>
        </authorList>
    </citation>
    <scope>NUCLEOTIDE SEQUENCE [LARGE SCALE GENOMIC DNA]</scope>
</reference>
<protein>
    <recommendedName>
        <fullName evidence="1">Reverse transcriptase zinc-binding domain-containing protein</fullName>
    </recommendedName>
</protein>
<accession>A0AAV2CEH1</accession>